<dbReference type="CDD" id="cd01104">
    <property type="entry name" value="HTH_MlrA-CarA"/>
    <property type="match status" value="1"/>
</dbReference>
<dbReference type="Proteomes" id="UP000776983">
    <property type="component" value="Unassembled WGS sequence"/>
</dbReference>
<accession>A0ABS8CBL2</accession>
<feature type="compositionally biased region" description="Basic and acidic residues" evidence="5">
    <location>
        <begin position="1"/>
        <end position="22"/>
    </location>
</feature>
<evidence type="ECO:0000256" key="3">
    <source>
        <dbReference type="ARBA" id="ARBA00023125"/>
    </source>
</evidence>
<dbReference type="InterPro" id="IPR000551">
    <property type="entry name" value="MerR-type_HTH_dom"/>
</dbReference>
<evidence type="ECO:0000256" key="5">
    <source>
        <dbReference type="SAM" id="MobiDB-lite"/>
    </source>
</evidence>
<dbReference type="PANTHER" id="PTHR30204:SF69">
    <property type="entry name" value="MERR-FAMILY TRANSCRIPTIONAL REGULATOR"/>
    <property type="match status" value="1"/>
</dbReference>
<organism evidence="7 8">
    <name type="scientific">Mesopusillimonas faecipullorum</name>
    <dbReference type="NCBI Taxonomy" id="2755040"/>
    <lineage>
        <taxon>Bacteria</taxon>
        <taxon>Pseudomonadati</taxon>
        <taxon>Pseudomonadota</taxon>
        <taxon>Betaproteobacteria</taxon>
        <taxon>Burkholderiales</taxon>
        <taxon>Alcaligenaceae</taxon>
        <taxon>Mesopusillimonas</taxon>
    </lineage>
</organism>
<reference evidence="7 8" key="1">
    <citation type="submission" date="2020-07" db="EMBL/GenBank/DDBJ databases">
        <title>Pusillimonas sp. nov., isolated from poultry manure in Taiwan.</title>
        <authorList>
            <person name="Lin S.-Y."/>
            <person name="Tang Y.-S."/>
            <person name="Young C.-C."/>
        </authorList>
    </citation>
    <scope>NUCLEOTIDE SEQUENCE [LARGE SCALE GENOMIC DNA]</scope>
    <source>
        <strain evidence="7 8">CC-YST705</strain>
    </source>
</reference>
<gene>
    <name evidence="7" type="ORF">H0484_06350</name>
</gene>
<evidence type="ECO:0000259" key="6">
    <source>
        <dbReference type="PROSITE" id="PS50937"/>
    </source>
</evidence>
<dbReference type="EMBL" id="JACDXW010000002">
    <property type="protein sequence ID" value="MCB5363373.1"/>
    <property type="molecule type" value="Genomic_DNA"/>
</dbReference>
<feature type="compositionally biased region" description="Polar residues" evidence="5">
    <location>
        <begin position="23"/>
        <end position="33"/>
    </location>
</feature>
<sequence length="343" mass="37357">MRSDQHKQRETAGARSQNESDIHPSSPTVNTDKPLTYRAGVAARLTGLSPETLRVWERRYQVSGAERTERGHRFYTAEQVRRLGVLKQLVDSGHAIGAIAHLPVEQLHVLLPGIDTTPLGHGPIRVAVIGSPLARRIASSGLEGSKLKVLAYCPRLDEAASLKSAYQVEVLLIESSELDDAAIPKILAAREAYSASAVVVLYRFCATATIRTLRLQGCLAARVPAEAGELVALCRSALTGERLPAQEDASTGMETANVPGIRFDEEWLSSITSKPNGVLCECPRHLADLLMMVGSFERYSAQCASRNEQDVRLHKDLELAAGRARAILETAMESLMRSEGLWS</sequence>
<name>A0ABS8CBL2_9BURK</name>
<dbReference type="PROSITE" id="PS50937">
    <property type="entry name" value="HTH_MERR_2"/>
    <property type="match status" value="1"/>
</dbReference>
<evidence type="ECO:0000256" key="2">
    <source>
        <dbReference type="ARBA" id="ARBA00023015"/>
    </source>
</evidence>
<proteinExistence type="predicted"/>
<dbReference type="InterPro" id="IPR047057">
    <property type="entry name" value="MerR_fam"/>
</dbReference>
<dbReference type="SUPFAM" id="SSF46955">
    <property type="entry name" value="Putative DNA-binding domain"/>
    <property type="match status" value="1"/>
</dbReference>
<protein>
    <submittedName>
        <fullName evidence="7">MerR family transcriptional regulator</fullName>
    </submittedName>
</protein>
<feature type="domain" description="HTH merR-type" evidence="6">
    <location>
        <begin position="36"/>
        <end position="109"/>
    </location>
</feature>
<evidence type="ECO:0000313" key="8">
    <source>
        <dbReference type="Proteomes" id="UP000776983"/>
    </source>
</evidence>
<dbReference type="Pfam" id="PF13411">
    <property type="entry name" value="MerR_1"/>
    <property type="match status" value="1"/>
</dbReference>
<dbReference type="SMART" id="SM00422">
    <property type="entry name" value="HTH_MERR"/>
    <property type="match status" value="1"/>
</dbReference>
<dbReference type="PANTHER" id="PTHR30204">
    <property type="entry name" value="REDOX-CYCLING DRUG-SENSING TRANSCRIPTIONAL ACTIVATOR SOXR"/>
    <property type="match status" value="1"/>
</dbReference>
<dbReference type="InterPro" id="IPR009061">
    <property type="entry name" value="DNA-bd_dom_put_sf"/>
</dbReference>
<comment type="caution">
    <text evidence="7">The sequence shown here is derived from an EMBL/GenBank/DDBJ whole genome shotgun (WGS) entry which is preliminary data.</text>
</comment>
<evidence type="ECO:0000256" key="1">
    <source>
        <dbReference type="ARBA" id="ARBA00022491"/>
    </source>
</evidence>
<keyword evidence="1" id="KW-0678">Repressor</keyword>
<keyword evidence="2" id="KW-0805">Transcription regulation</keyword>
<dbReference type="Gene3D" id="1.10.1660.10">
    <property type="match status" value="1"/>
</dbReference>
<keyword evidence="4" id="KW-0804">Transcription</keyword>
<evidence type="ECO:0000256" key="4">
    <source>
        <dbReference type="ARBA" id="ARBA00023163"/>
    </source>
</evidence>
<feature type="region of interest" description="Disordered" evidence="5">
    <location>
        <begin position="1"/>
        <end position="34"/>
    </location>
</feature>
<keyword evidence="8" id="KW-1185">Reference proteome</keyword>
<keyword evidence="3" id="KW-0238">DNA-binding</keyword>
<evidence type="ECO:0000313" key="7">
    <source>
        <dbReference type="EMBL" id="MCB5363373.1"/>
    </source>
</evidence>